<evidence type="ECO:0000313" key="1">
    <source>
        <dbReference type="EnsemblPlants" id="TuG1812G0300000260.01.T03"/>
    </source>
</evidence>
<reference evidence="1" key="2">
    <citation type="submission" date="2018-03" db="EMBL/GenBank/DDBJ databases">
        <title>The Triticum urartu genome reveals the dynamic nature of wheat genome evolution.</title>
        <authorList>
            <person name="Ling H."/>
            <person name="Ma B."/>
            <person name="Shi X."/>
            <person name="Liu H."/>
            <person name="Dong L."/>
            <person name="Sun H."/>
            <person name="Cao Y."/>
            <person name="Gao Q."/>
            <person name="Zheng S."/>
            <person name="Li Y."/>
            <person name="Yu Y."/>
            <person name="Du H."/>
            <person name="Qi M."/>
            <person name="Li Y."/>
            <person name="Yu H."/>
            <person name="Cui Y."/>
            <person name="Wang N."/>
            <person name="Chen C."/>
            <person name="Wu H."/>
            <person name="Zhao Y."/>
            <person name="Zhang J."/>
            <person name="Li Y."/>
            <person name="Zhou W."/>
            <person name="Zhang B."/>
            <person name="Hu W."/>
            <person name="Eijk M."/>
            <person name="Tang J."/>
            <person name="Witsenboer H."/>
            <person name="Zhao S."/>
            <person name="Li Z."/>
            <person name="Zhang A."/>
            <person name="Wang D."/>
            <person name="Liang C."/>
        </authorList>
    </citation>
    <scope>NUCLEOTIDE SEQUENCE [LARGE SCALE GENOMIC DNA]</scope>
    <source>
        <strain evidence="1">cv. G1812</strain>
    </source>
</reference>
<dbReference type="Gramene" id="TuG1812G0300000260.01.T01">
    <property type="protein sequence ID" value="TuG1812G0300000260.01.T01"/>
    <property type="gene ID" value="TuG1812G0300000260.01"/>
</dbReference>
<sequence length="170" mass="18537">MATSGELLRPLLISKIRGIKRSVMLLAKATGHVVASVSRQKEAIRANPAHNHRIDTVGCFNHMYLDLTNSLVSVNGLLEHYVATSRANPAVGETHAQTVARLKSAREVLLLFENLMSHALGFLLGASMELSSGHIHNTFLGIESTITTLMDQQSLLGSVIYYMEQVQSSV</sequence>
<dbReference type="EnsemblPlants" id="TuG1812G0300000260.01.T01">
    <property type="protein sequence ID" value="TuG1812G0300000260.01.T01"/>
    <property type="gene ID" value="TuG1812G0300000260.01"/>
</dbReference>
<dbReference type="AlphaFoldDB" id="A0A8R7PM60"/>
<accession>A0A8R7PM60</accession>
<proteinExistence type="predicted"/>
<reference evidence="2" key="1">
    <citation type="journal article" date="2013" name="Nature">
        <title>Draft genome of the wheat A-genome progenitor Triticum urartu.</title>
        <authorList>
            <person name="Ling H.Q."/>
            <person name="Zhao S."/>
            <person name="Liu D."/>
            <person name="Wang J."/>
            <person name="Sun H."/>
            <person name="Zhang C."/>
            <person name="Fan H."/>
            <person name="Li D."/>
            <person name="Dong L."/>
            <person name="Tao Y."/>
            <person name="Gao C."/>
            <person name="Wu H."/>
            <person name="Li Y."/>
            <person name="Cui Y."/>
            <person name="Guo X."/>
            <person name="Zheng S."/>
            <person name="Wang B."/>
            <person name="Yu K."/>
            <person name="Liang Q."/>
            <person name="Yang W."/>
            <person name="Lou X."/>
            <person name="Chen J."/>
            <person name="Feng M."/>
            <person name="Jian J."/>
            <person name="Zhang X."/>
            <person name="Luo G."/>
            <person name="Jiang Y."/>
            <person name="Liu J."/>
            <person name="Wang Z."/>
            <person name="Sha Y."/>
            <person name="Zhang B."/>
            <person name="Wu H."/>
            <person name="Tang D."/>
            <person name="Shen Q."/>
            <person name="Xue P."/>
            <person name="Zou S."/>
            <person name="Wang X."/>
            <person name="Liu X."/>
            <person name="Wang F."/>
            <person name="Yang Y."/>
            <person name="An X."/>
            <person name="Dong Z."/>
            <person name="Zhang K."/>
            <person name="Zhang X."/>
            <person name="Luo M.C."/>
            <person name="Dvorak J."/>
            <person name="Tong Y."/>
            <person name="Wang J."/>
            <person name="Yang H."/>
            <person name="Li Z."/>
            <person name="Wang D."/>
            <person name="Zhang A."/>
            <person name="Wang J."/>
        </authorList>
    </citation>
    <scope>NUCLEOTIDE SEQUENCE</scope>
    <source>
        <strain evidence="2">cv. G1812</strain>
    </source>
</reference>
<evidence type="ECO:0000313" key="2">
    <source>
        <dbReference type="Proteomes" id="UP000015106"/>
    </source>
</evidence>
<name>A0A8R7PM60_TRIUA</name>
<keyword evidence="2" id="KW-1185">Reference proteome</keyword>
<protein>
    <submittedName>
        <fullName evidence="1">Uncharacterized protein</fullName>
    </submittedName>
</protein>
<reference evidence="1" key="3">
    <citation type="submission" date="2022-06" db="UniProtKB">
        <authorList>
            <consortium name="EnsemblPlants"/>
        </authorList>
    </citation>
    <scope>IDENTIFICATION</scope>
</reference>
<dbReference type="EnsemblPlants" id="TuG1812G0300000260.01.T03">
    <property type="protein sequence ID" value="TuG1812G0300000260.01.T03"/>
    <property type="gene ID" value="TuG1812G0300000260.01"/>
</dbReference>
<dbReference type="Proteomes" id="UP000015106">
    <property type="component" value="Chromosome 3"/>
</dbReference>
<organism evidence="1 2">
    <name type="scientific">Triticum urartu</name>
    <name type="common">Red wild einkorn</name>
    <name type="synonym">Crithodium urartu</name>
    <dbReference type="NCBI Taxonomy" id="4572"/>
    <lineage>
        <taxon>Eukaryota</taxon>
        <taxon>Viridiplantae</taxon>
        <taxon>Streptophyta</taxon>
        <taxon>Embryophyta</taxon>
        <taxon>Tracheophyta</taxon>
        <taxon>Spermatophyta</taxon>
        <taxon>Magnoliopsida</taxon>
        <taxon>Liliopsida</taxon>
        <taxon>Poales</taxon>
        <taxon>Poaceae</taxon>
        <taxon>BOP clade</taxon>
        <taxon>Pooideae</taxon>
        <taxon>Triticodae</taxon>
        <taxon>Triticeae</taxon>
        <taxon>Triticinae</taxon>
        <taxon>Triticum</taxon>
    </lineage>
</organism>
<dbReference type="Gramene" id="TuG1812G0300000260.01.T03">
    <property type="protein sequence ID" value="TuG1812G0300000260.01.T03"/>
    <property type="gene ID" value="TuG1812G0300000260.01"/>
</dbReference>